<comment type="caution">
    <text evidence="4">The sequence shown here is derived from an EMBL/GenBank/DDBJ whole genome shotgun (WGS) entry which is preliminary data.</text>
</comment>
<dbReference type="PANTHER" id="PTHR32494:SF5">
    <property type="entry name" value="ALLANTOATE AMIDOHYDROLASE"/>
    <property type="match status" value="1"/>
</dbReference>
<dbReference type="AlphaFoldDB" id="A0AAW9HYI3"/>
<proteinExistence type="inferred from homology"/>
<dbReference type="Gene3D" id="3.40.630.10">
    <property type="entry name" value="Zn peptidases"/>
    <property type="match status" value="1"/>
</dbReference>
<keyword evidence="2" id="KW-0378">Hydrolase</keyword>
<dbReference type="RefSeq" id="WP_322395921.1">
    <property type="nucleotide sequence ID" value="NZ_WNUI01000685.1"/>
</dbReference>
<feature type="non-terminal residue" evidence="4">
    <location>
        <position position="128"/>
    </location>
</feature>
<dbReference type="PANTHER" id="PTHR32494">
    <property type="entry name" value="ALLANTOATE DEIMINASE-RELATED"/>
    <property type="match status" value="1"/>
</dbReference>
<dbReference type="InterPro" id="IPR010158">
    <property type="entry name" value="Amidase_Cbmase"/>
</dbReference>
<organism evidence="4 5">
    <name type="scientific">Clostridium perfringens</name>
    <dbReference type="NCBI Taxonomy" id="1502"/>
    <lineage>
        <taxon>Bacteria</taxon>
        <taxon>Bacillati</taxon>
        <taxon>Bacillota</taxon>
        <taxon>Clostridia</taxon>
        <taxon>Eubacteriales</taxon>
        <taxon>Clostridiaceae</taxon>
        <taxon>Clostridium</taxon>
    </lineage>
</organism>
<evidence type="ECO:0000256" key="2">
    <source>
        <dbReference type="ARBA" id="ARBA00022801"/>
    </source>
</evidence>
<dbReference type="Proteomes" id="UP001288778">
    <property type="component" value="Unassembled WGS sequence"/>
</dbReference>
<dbReference type="SUPFAM" id="SSF55031">
    <property type="entry name" value="Bacterial exopeptidase dimerisation domain"/>
    <property type="match status" value="1"/>
</dbReference>
<dbReference type="Pfam" id="PF07687">
    <property type="entry name" value="M20_dimer"/>
    <property type="match status" value="1"/>
</dbReference>
<sequence length="128" mass="14837">IKFYGQSDHAGTTPMHKRQDALYAASQALCYLHDEIDKLGNKELVYTTGEIVCHPCVHTVIPDFVEFSIDVRHEDQELLAKVYEIVRSLESKEWAKCKCEVQLAWKRDTVYFDKELVNFVKKSAEELN</sequence>
<reference evidence="4" key="1">
    <citation type="submission" date="2019-11" db="EMBL/GenBank/DDBJ databases">
        <title>Characterization of Clostridium perfringens isolates from swine manure treated agricultural soils.</title>
        <authorList>
            <person name="Wushke S.T."/>
        </authorList>
    </citation>
    <scope>NUCLEOTIDE SEQUENCE</scope>
    <source>
        <strain evidence="4">X94</strain>
    </source>
</reference>
<evidence type="ECO:0000256" key="1">
    <source>
        <dbReference type="ARBA" id="ARBA00006153"/>
    </source>
</evidence>
<feature type="domain" description="Peptidase M20 dimerisation" evidence="3">
    <location>
        <begin position="1"/>
        <end position="87"/>
    </location>
</feature>
<dbReference type="InterPro" id="IPR011650">
    <property type="entry name" value="Peptidase_M20_dimer"/>
</dbReference>
<evidence type="ECO:0000313" key="4">
    <source>
        <dbReference type="EMBL" id="MDZ4910746.1"/>
    </source>
</evidence>
<comment type="similarity">
    <text evidence="1">Belongs to the peptidase M20 family.</text>
</comment>
<evidence type="ECO:0000313" key="5">
    <source>
        <dbReference type="Proteomes" id="UP001288778"/>
    </source>
</evidence>
<dbReference type="InterPro" id="IPR036264">
    <property type="entry name" value="Bact_exopeptidase_dim_dom"/>
</dbReference>
<dbReference type="Gene3D" id="3.30.70.360">
    <property type="match status" value="1"/>
</dbReference>
<gene>
    <name evidence="4" type="ORF">GNF68_17390</name>
</gene>
<protein>
    <submittedName>
        <fullName evidence="4">Peptidase dimerization domain-containing protein</fullName>
    </submittedName>
</protein>
<evidence type="ECO:0000259" key="3">
    <source>
        <dbReference type="Pfam" id="PF07687"/>
    </source>
</evidence>
<name>A0AAW9HYI3_CLOPF</name>
<dbReference type="GO" id="GO:0016813">
    <property type="term" value="F:hydrolase activity, acting on carbon-nitrogen (but not peptide) bonds, in linear amidines"/>
    <property type="evidence" value="ECO:0007669"/>
    <property type="project" value="InterPro"/>
</dbReference>
<accession>A0AAW9HYI3</accession>
<dbReference type="EMBL" id="WNUI01000685">
    <property type="protein sequence ID" value="MDZ4910746.1"/>
    <property type="molecule type" value="Genomic_DNA"/>
</dbReference>
<feature type="non-terminal residue" evidence="4">
    <location>
        <position position="1"/>
    </location>
</feature>